<dbReference type="Proteomes" id="UP000808349">
    <property type="component" value="Unassembled WGS sequence"/>
</dbReference>
<dbReference type="EMBL" id="JADKFW010000004">
    <property type="protein sequence ID" value="MBK9716070.1"/>
    <property type="molecule type" value="Genomic_DNA"/>
</dbReference>
<evidence type="ECO:0000313" key="1">
    <source>
        <dbReference type="EMBL" id="MBK9716070.1"/>
    </source>
</evidence>
<name>A0A9D7S572_9BACT</name>
<evidence type="ECO:0000313" key="2">
    <source>
        <dbReference type="Proteomes" id="UP000808349"/>
    </source>
</evidence>
<proteinExistence type="predicted"/>
<reference evidence="1 2" key="1">
    <citation type="submission" date="2020-10" db="EMBL/GenBank/DDBJ databases">
        <title>Connecting structure to function with the recovery of over 1000 high-quality activated sludge metagenome-assembled genomes encoding full-length rRNA genes using long-read sequencing.</title>
        <authorList>
            <person name="Singleton C.M."/>
            <person name="Petriglieri F."/>
            <person name="Kristensen J.M."/>
            <person name="Kirkegaard R.H."/>
            <person name="Michaelsen T.Y."/>
            <person name="Andersen M.H."/>
            <person name="Karst S.M."/>
            <person name="Dueholm M.S."/>
            <person name="Nielsen P.H."/>
            <person name="Albertsen M."/>
        </authorList>
    </citation>
    <scope>NUCLEOTIDE SEQUENCE [LARGE SCALE GENOMIC DNA]</scope>
    <source>
        <strain evidence="1">Ribe_18-Q3-R11-54_BAT3C.373</strain>
    </source>
</reference>
<dbReference type="AlphaFoldDB" id="A0A9D7S572"/>
<organism evidence="1 2">
    <name type="scientific">Candidatus Defluviibacterium haderslevense</name>
    <dbReference type="NCBI Taxonomy" id="2981993"/>
    <lineage>
        <taxon>Bacteria</taxon>
        <taxon>Pseudomonadati</taxon>
        <taxon>Bacteroidota</taxon>
        <taxon>Saprospiria</taxon>
        <taxon>Saprospirales</taxon>
        <taxon>Saprospiraceae</taxon>
        <taxon>Candidatus Defluviibacterium</taxon>
    </lineage>
</organism>
<protein>
    <submittedName>
        <fullName evidence="1">Uncharacterized protein</fullName>
    </submittedName>
</protein>
<comment type="caution">
    <text evidence="1">The sequence shown here is derived from an EMBL/GenBank/DDBJ whole genome shotgun (WGS) entry which is preliminary data.</text>
</comment>
<accession>A0A9D7S572</accession>
<gene>
    <name evidence="1" type="ORF">IPO85_00825</name>
</gene>
<sequence length="76" mass="8996">MTKTTIIKNINSLLESIEDQEMLESIYDLLENYRNSKTLNTWDKLTIEQKNKILQAYSESENDENLIPMDKVIKMK</sequence>